<dbReference type="PROSITE" id="PS50110">
    <property type="entry name" value="RESPONSE_REGULATORY"/>
    <property type="match status" value="1"/>
</dbReference>
<dbReference type="Gene3D" id="1.10.287.130">
    <property type="match status" value="1"/>
</dbReference>
<dbReference type="InterPro" id="IPR003661">
    <property type="entry name" value="HisK_dim/P_dom"/>
</dbReference>
<comment type="caution">
    <text evidence="11">The sequence shown here is derived from an EMBL/GenBank/DDBJ whole genome shotgun (WGS) entry which is preliminary data.</text>
</comment>
<keyword evidence="4" id="KW-0808">Transferase</keyword>
<dbReference type="InterPro" id="IPR036890">
    <property type="entry name" value="HATPase_C_sf"/>
</dbReference>
<keyword evidence="4" id="KW-0418">Kinase</keyword>
<evidence type="ECO:0000256" key="6">
    <source>
        <dbReference type="PROSITE-ProRule" id="PRU00169"/>
    </source>
</evidence>
<dbReference type="EC" id="2.7.13.3" evidence="2"/>
<dbReference type="AlphaFoldDB" id="A0A8J6XM79"/>
<dbReference type="Pfam" id="PF00072">
    <property type="entry name" value="Response_reg"/>
    <property type="match status" value="1"/>
</dbReference>
<proteinExistence type="predicted"/>
<dbReference type="PROSITE" id="PS50109">
    <property type="entry name" value="HIS_KIN"/>
    <property type="match status" value="1"/>
</dbReference>
<keyword evidence="5" id="KW-0902">Two-component regulatory system</keyword>
<dbReference type="EMBL" id="JACXAE010000110">
    <property type="protein sequence ID" value="MBD2777473.1"/>
    <property type="molecule type" value="Genomic_DNA"/>
</dbReference>
<accession>A0A8J6XM79</accession>
<dbReference type="PROSITE" id="PS50113">
    <property type="entry name" value="PAC"/>
    <property type="match status" value="1"/>
</dbReference>
<dbReference type="InterPro" id="IPR000014">
    <property type="entry name" value="PAS"/>
</dbReference>
<evidence type="ECO:0000256" key="1">
    <source>
        <dbReference type="ARBA" id="ARBA00000085"/>
    </source>
</evidence>
<evidence type="ECO:0000259" key="8">
    <source>
        <dbReference type="PROSITE" id="PS50110"/>
    </source>
</evidence>
<evidence type="ECO:0000259" key="9">
    <source>
        <dbReference type="PROSITE" id="PS50112"/>
    </source>
</evidence>
<organism evidence="11 12">
    <name type="scientific">Iningainema tapete BLCC-T55</name>
    <dbReference type="NCBI Taxonomy" id="2748662"/>
    <lineage>
        <taxon>Bacteria</taxon>
        <taxon>Bacillati</taxon>
        <taxon>Cyanobacteriota</taxon>
        <taxon>Cyanophyceae</taxon>
        <taxon>Nostocales</taxon>
        <taxon>Scytonemataceae</taxon>
        <taxon>Iningainema tapete</taxon>
    </lineage>
</organism>
<dbReference type="Gene3D" id="3.40.50.2300">
    <property type="match status" value="1"/>
</dbReference>
<dbReference type="Pfam" id="PF02518">
    <property type="entry name" value="HATPase_c"/>
    <property type="match status" value="1"/>
</dbReference>
<dbReference type="PANTHER" id="PTHR43547:SF2">
    <property type="entry name" value="HYBRID SIGNAL TRANSDUCTION HISTIDINE KINASE C"/>
    <property type="match status" value="1"/>
</dbReference>
<dbReference type="InterPro" id="IPR000700">
    <property type="entry name" value="PAS-assoc_C"/>
</dbReference>
<dbReference type="NCBIfam" id="TIGR00229">
    <property type="entry name" value="sensory_box"/>
    <property type="match status" value="1"/>
</dbReference>
<dbReference type="Proteomes" id="UP000629098">
    <property type="component" value="Unassembled WGS sequence"/>
</dbReference>
<dbReference type="InterPro" id="IPR036097">
    <property type="entry name" value="HisK_dim/P_sf"/>
</dbReference>
<comment type="catalytic activity">
    <reaction evidence="1">
        <text>ATP + protein L-histidine = ADP + protein N-phospho-L-histidine.</text>
        <dbReference type="EC" id="2.7.13.3"/>
    </reaction>
</comment>
<dbReference type="InterPro" id="IPR001789">
    <property type="entry name" value="Sig_transdc_resp-reg_receiver"/>
</dbReference>
<dbReference type="CDD" id="cd16922">
    <property type="entry name" value="HATPase_EvgS-ArcB-TorS-like"/>
    <property type="match status" value="1"/>
</dbReference>
<dbReference type="RefSeq" id="WP_190836538.1">
    <property type="nucleotide sequence ID" value="NZ_CAWPPI010000110.1"/>
</dbReference>
<dbReference type="PROSITE" id="PS50112">
    <property type="entry name" value="PAS"/>
    <property type="match status" value="1"/>
</dbReference>
<sequence length="603" mass="67254">MSFQPKVNVLLVDDHSENLLALEAILDSLGQNLVRATSGAEALRRLLSLDFAVILLDVQMPDMDGFETATLIRQRERSRHTPIIFLTAFNTSDNMVYKGYSIGAVDYLFKPLEPEILKSKVAAFVDLFQKTAEVKRQAAQLAAMNTELRKREEMFRSLSACSPVGIFLTDTEGKCTYVNPRLLAITGMTQEETLGDGWVSRIHPEDSEQAIAQWKVALTQAQEYRSEFRIFTTAGIERWVYFSSSPMRVEDNQVIGYVATLEDITERKKAEEEHIKLIREQTARQEAETANRLKDEFLATLSHELRTPLTSILGWARLLRQRKLDEVAIARALETIERNATLQAQLIEDILDVSRIMRGKLQINLCPISLESTISTVINSIRLEAEAKNLQLEYTVTPPLTNSQTHKLTNSQTPFHVLADPNRLQQIIWNLLSNAVKFTPSGGRIEVRLEAITEDEKSNKGNQEKPQFPIPYAQFKVIDTGTGISPDFLPHVFDRFRQADGSITRNQGGLGIGLAIVRYLVEMHHGSVYAESPGVGKGATFTVNLPLTQAGGKGFFKNGSKGVGESMNVSYLSSPASASSSLPSHLIDSLRVRVMDDDTDTAK</sequence>
<dbReference type="SMART" id="SM00086">
    <property type="entry name" value="PAC"/>
    <property type="match status" value="1"/>
</dbReference>
<reference evidence="11" key="1">
    <citation type="submission" date="2020-09" db="EMBL/GenBank/DDBJ databases">
        <title>Iningainema tapete sp. nov. (Scytonemataceae, Cyanobacteria) from greenhouses in central Florida (USA) produces two types of nodularin with biosynthetic potential for microcystin-LR and anabaenopeptins.</title>
        <authorList>
            <person name="Berthold D.E."/>
            <person name="Lefler F.W."/>
            <person name="Huang I.-S."/>
            <person name="Abdulla H."/>
            <person name="Zimba P.V."/>
            <person name="Laughinghouse H.D. IV."/>
        </authorList>
    </citation>
    <scope>NUCLEOTIDE SEQUENCE</scope>
    <source>
        <strain evidence="11">BLCCT55</strain>
    </source>
</reference>
<dbReference type="InterPro" id="IPR005467">
    <property type="entry name" value="His_kinase_dom"/>
</dbReference>
<protein>
    <recommendedName>
        <fullName evidence="2">histidine kinase</fullName>
        <ecNumber evidence="2">2.7.13.3</ecNumber>
    </recommendedName>
</protein>
<dbReference type="SMART" id="SM00091">
    <property type="entry name" value="PAS"/>
    <property type="match status" value="1"/>
</dbReference>
<dbReference type="SUPFAM" id="SSF52172">
    <property type="entry name" value="CheY-like"/>
    <property type="match status" value="1"/>
</dbReference>
<dbReference type="InterPro" id="IPR035965">
    <property type="entry name" value="PAS-like_dom_sf"/>
</dbReference>
<dbReference type="Pfam" id="PF00512">
    <property type="entry name" value="HisKA"/>
    <property type="match status" value="1"/>
</dbReference>
<dbReference type="Pfam" id="PF08447">
    <property type="entry name" value="PAS_3"/>
    <property type="match status" value="1"/>
</dbReference>
<name>A0A8J6XM79_9CYAN</name>
<dbReference type="CDD" id="cd00082">
    <property type="entry name" value="HisKA"/>
    <property type="match status" value="1"/>
</dbReference>
<feature type="domain" description="Response regulatory" evidence="8">
    <location>
        <begin position="8"/>
        <end position="125"/>
    </location>
</feature>
<dbReference type="Gene3D" id="3.30.565.10">
    <property type="entry name" value="Histidine kinase-like ATPase, C-terminal domain"/>
    <property type="match status" value="1"/>
</dbReference>
<dbReference type="CDD" id="cd00130">
    <property type="entry name" value="PAS"/>
    <property type="match status" value="1"/>
</dbReference>
<evidence type="ECO:0000313" key="11">
    <source>
        <dbReference type="EMBL" id="MBD2777473.1"/>
    </source>
</evidence>
<keyword evidence="12" id="KW-1185">Reference proteome</keyword>
<dbReference type="SUPFAM" id="SSF55785">
    <property type="entry name" value="PYP-like sensor domain (PAS domain)"/>
    <property type="match status" value="1"/>
</dbReference>
<dbReference type="SUPFAM" id="SSF47384">
    <property type="entry name" value="Homodimeric domain of signal transducing histidine kinase"/>
    <property type="match status" value="1"/>
</dbReference>
<dbReference type="SMART" id="SM00388">
    <property type="entry name" value="HisKA"/>
    <property type="match status" value="1"/>
</dbReference>
<evidence type="ECO:0000259" key="10">
    <source>
        <dbReference type="PROSITE" id="PS50113"/>
    </source>
</evidence>
<evidence type="ECO:0000313" key="12">
    <source>
        <dbReference type="Proteomes" id="UP000629098"/>
    </source>
</evidence>
<feature type="domain" description="PAC" evidence="10">
    <location>
        <begin position="224"/>
        <end position="276"/>
    </location>
</feature>
<dbReference type="InterPro" id="IPR013655">
    <property type="entry name" value="PAS_fold_3"/>
</dbReference>
<dbReference type="SMART" id="SM00387">
    <property type="entry name" value="HATPase_c"/>
    <property type="match status" value="1"/>
</dbReference>
<dbReference type="Gene3D" id="3.30.450.20">
    <property type="entry name" value="PAS domain"/>
    <property type="match status" value="1"/>
</dbReference>
<evidence type="ECO:0000259" key="7">
    <source>
        <dbReference type="PROSITE" id="PS50109"/>
    </source>
</evidence>
<dbReference type="SMART" id="SM00448">
    <property type="entry name" value="REC"/>
    <property type="match status" value="1"/>
</dbReference>
<feature type="domain" description="Histidine kinase" evidence="7">
    <location>
        <begin position="300"/>
        <end position="549"/>
    </location>
</feature>
<dbReference type="InterPro" id="IPR001610">
    <property type="entry name" value="PAC"/>
</dbReference>
<dbReference type="SUPFAM" id="SSF55874">
    <property type="entry name" value="ATPase domain of HSP90 chaperone/DNA topoisomerase II/histidine kinase"/>
    <property type="match status" value="1"/>
</dbReference>
<feature type="domain" description="PAS" evidence="9">
    <location>
        <begin position="151"/>
        <end position="221"/>
    </location>
</feature>
<dbReference type="InterPro" id="IPR003594">
    <property type="entry name" value="HATPase_dom"/>
</dbReference>
<dbReference type="FunFam" id="3.30.565.10:FF:000030">
    <property type="entry name" value="Ethylene receptor 1"/>
    <property type="match status" value="1"/>
</dbReference>
<dbReference type="InterPro" id="IPR011006">
    <property type="entry name" value="CheY-like_superfamily"/>
</dbReference>
<evidence type="ECO:0000256" key="5">
    <source>
        <dbReference type="ARBA" id="ARBA00023012"/>
    </source>
</evidence>
<dbReference type="PRINTS" id="PR00344">
    <property type="entry name" value="BCTRLSENSOR"/>
</dbReference>
<feature type="modified residue" description="4-aspartylphosphate" evidence="6">
    <location>
        <position position="57"/>
    </location>
</feature>
<evidence type="ECO:0000256" key="3">
    <source>
        <dbReference type="ARBA" id="ARBA00022553"/>
    </source>
</evidence>
<gene>
    <name evidence="11" type="ORF">ICL16_36870</name>
</gene>
<evidence type="ECO:0000256" key="2">
    <source>
        <dbReference type="ARBA" id="ARBA00012438"/>
    </source>
</evidence>
<keyword evidence="3 6" id="KW-0597">Phosphoprotein</keyword>
<dbReference type="PANTHER" id="PTHR43547">
    <property type="entry name" value="TWO-COMPONENT HISTIDINE KINASE"/>
    <property type="match status" value="1"/>
</dbReference>
<dbReference type="InterPro" id="IPR004358">
    <property type="entry name" value="Sig_transdc_His_kin-like_C"/>
</dbReference>
<evidence type="ECO:0000256" key="4">
    <source>
        <dbReference type="ARBA" id="ARBA00022777"/>
    </source>
</evidence>
<dbReference type="GO" id="GO:0000155">
    <property type="term" value="F:phosphorelay sensor kinase activity"/>
    <property type="evidence" value="ECO:0007669"/>
    <property type="project" value="InterPro"/>
</dbReference>